<comment type="caution">
    <text evidence="2">The sequence shown here is derived from an EMBL/GenBank/DDBJ whole genome shotgun (WGS) entry which is preliminary data.</text>
</comment>
<dbReference type="InterPro" id="IPR010466">
    <property type="entry name" value="DUF1058"/>
</dbReference>
<protein>
    <recommendedName>
        <fullName evidence="4">SH3b domain-containing protein</fullName>
    </recommendedName>
</protein>
<keyword evidence="1" id="KW-0732">Signal</keyword>
<feature type="signal peptide" evidence="1">
    <location>
        <begin position="1"/>
        <end position="23"/>
    </location>
</feature>
<dbReference type="Pfam" id="PF06347">
    <property type="entry name" value="SH3_4"/>
    <property type="match status" value="2"/>
</dbReference>
<name>A0ABR9BEK0_9RHOO</name>
<dbReference type="EMBL" id="JACYTO010000003">
    <property type="protein sequence ID" value="MBD8504760.1"/>
    <property type="molecule type" value="Genomic_DNA"/>
</dbReference>
<evidence type="ECO:0000313" key="2">
    <source>
        <dbReference type="EMBL" id="MBD8504760.1"/>
    </source>
</evidence>
<dbReference type="RefSeq" id="WP_187719582.1">
    <property type="nucleotide sequence ID" value="NZ_JACTAH010000003.1"/>
</dbReference>
<organism evidence="2 3">
    <name type="scientific">Thauera sedimentorum</name>
    <dbReference type="NCBI Taxonomy" id="2767595"/>
    <lineage>
        <taxon>Bacteria</taxon>
        <taxon>Pseudomonadati</taxon>
        <taxon>Pseudomonadota</taxon>
        <taxon>Betaproteobacteria</taxon>
        <taxon>Rhodocyclales</taxon>
        <taxon>Zoogloeaceae</taxon>
        <taxon>Thauera</taxon>
    </lineage>
</organism>
<sequence>MRTPFRSAALAAALALLAGTAQAIDFRSVSEPAILFDAPSAQGKRLYIIAPGTPVEVVVVLDKWVKVRDPRGALSWIEARQLVDKRTVLVSAERTTARRSPDEAAPVAFEAVKDVVLELAGSAPNGWVSVRHRDGATGFLRVTDVWGL</sequence>
<evidence type="ECO:0000256" key="1">
    <source>
        <dbReference type="SAM" id="SignalP"/>
    </source>
</evidence>
<evidence type="ECO:0008006" key="4">
    <source>
        <dbReference type="Google" id="ProtNLM"/>
    </source>
</evidence>
<feature type="chain" id="PRO_5047210702" description="SH3b domain-containing protein" evidence="1">
    <location>
        <begin position="24"/>
        <end position="148"/>
    </location>
</feature>
<evidence type="ECO:0000313" key="3">
    <source>
        <dbReference type="Proteomes" id="UP000603602"/>
    </source>
</evidence>
<dbReference type="Gene3D" id="2.30.30.40">
    <property type="entry name" value="SH3 Domains"/>
    <property type="match status" value="1"/>
</dbReference>
<accession>A0ABR9BEK0</accession>
<reference evidence="3" key="1">
    <citation type="submission" date="2023-07" db="EMBL/GenBank/DDBJ databases">
        <title>Thauera sp. CAU 1555 isolated from sand of Yaerae Beach.</title>
        <authorList>
            <person name="Kim W."/>
        </authorList>
    </citation>
    <scope>NUCLEOTIDE SEQUENCE [LARGE SCALE GENOMIC DNA]</scope>
    <source>
        <strain evidence="3">CAU 1555</strain>
    </source>
</reference>
<gene>
    <name evidence="2" type="ORF">IFO67_17855</name>
</gene>
<proteinExistence type="predicted"/>
<keyword evidence="3" id="KW-1185">Reference proteome</keyword>
<dbReference type="Proteomes" id="UP000603602">
    <property type="component" value="Unassembled WGS sequence"/>
</dbReference>